<organism evidence="1 2">
    <name type="scientific">Burkholderia sola</name>
    <dbReference type="NCBI Taxonomy" id="2843302"/>
    <lineage>
        <taxon>Bacteria</taxon>
        <taxon>Pseudomonadati</taxon>
        <taxon>Pseudomonadota</taxon>
        <taxon>Betaproteobacteria</taxon>
        <taxon>Burkholderiales</taxon>
        <taxon>Burkholderiaceae</taxon>
        <taxon>Burkholderia</taxon>
        <taxon>Burkholderia cepacia complex</taxon>
    </lineage>
</organism>
<name>A0ABV2CJ08_9BURK</name>
<dbReference type="InterPro" id="IPR017642">
    <property type="entry name" value="DNA_S_mod_DndB"/>
</dbReference>
<protein>
    <submittedName>
        <fullName evidence="1">DGQHR domain-containing protein</fullName>
    </submittedName>
</protein>
<keyword evidence="2" id="KW-1185">Reference proteome</keyword>
<dbReference type="NCBIfam" id="TIGR03187">
    <property type="entry name" value="DGQHR"/>
    <property type="match status" value="1"/>
</dbReference>
<dbReference type="InterPro" id="IPR017601">
    <property type="entry name" value="DGQHR-contain_dom"/>
</dbReference>
<dbReference type="Proteomes" id="UP001548587">
    <property type="component" value="Unassembled WGS sequence"/>
</dbReference>
<dbReference type="EMBL" id="JBEWCH010000044">
    <property type="protein sequence ID" value="MET1479108.1"/>
    <property type="molecule type" value="Genomic_DNA"/>
</dbReference>
<evidence type="ECO:0000313" key="2">
    <source>
        <dbReference type="Proteomes" id="UP001548587"/>
    </source>
</evidence>
<accession>A0ABV2CJ08</accession>
<comment type="caution">
    <text evidence="1">The sequence shown here is derived from an EMBL/GenBank/DDBJ whole genome shotgun (WGS) entry which is preliminary data.</text>
</comment>
<proteinExistence type="predicted"/>
<reference evidence="1 2" key="1">
    <citation type="submission" date="2024-06" db="EMBL/GenBank/DDBJ databases">
        <title>Burkholderia sola in Mexico.</title>
        <authorList>
            <person name="Estrada P."/>
        </authorList>
    </citation>
    <scope>NUCLEOTIDE SEQUENCE [LARGE SCALE GENOMIC DNA]</scope>
    <source>
        <strain evidence="1 2">CpTa8-5</strain>
    </source>
</reference>
<sequence length="338" mass="37680">MVSRTRVKVDVSRGEDEIPEVGDEVRYAISLVRQGSHRFYTLAIPSNVLAACSFATSKDEDPISGFQRVLDPKRAQDIANYVDNGGSIPSSVVLSAQPEANFRSVDRSKTAAFKFGPYSFLVIDGQHRVFGFARAKTAIRVPVVIYDNLSKEEEARLFIDINTKQKPVPKELLLAIKSLARNETDVESLLGQVFDLFHSDTKSALLGKTSSTKKAATKIDRVTFNAGLRPHLPLFDGKGPEYIYQIWNSYFQAIMSGLTGKQVATSIAKKTTFRAFCEIFPEVVQRVQDRYKSKYTSDNFYNVVSPMFSLASTNFSNPKTITDLSSDMKKKLRSGLTL</sequence>
<gene>
    <name evidence="1" type="ORF">ABXL37_33170</name>
</gene>
<evidence type="ECO:0000313" key="1">
    <source>
        <dbReference type="EMBL" id="MET1479108.1"/>
    </source>
</evidence>
<dbReference type="RefSeq" id="WP_209929222.1">
    <property type="nucleotide sequence ID" value="NZ_JBEWCH010000044.1"/>
</dbReference>
<dbReference type="CDD" id="cd16413">
    <property type="entry name" value="DGQHR_domain"/>
    <property type="match status" value="1"/>
</dbReference>
<dbReference type="Pfam" id="PF14072">
    <property type="entry name" value="DndB"/>
    <property type="match status" value="1"/>
</dbReference>